<proteinExistence type="predicted"/>
<accession>A0A8J3MV02</accession>
<feature type="transmembrane region" description="Helical" evidence="1">
    <location>
        <begin position="279"/>
        <end position="298"/>
    </location>
</feature>
<protein>
    <submittedName>
        <fullName evidence="2">Uncharacterized protein</fullName>
    </submittedName>
</protein>
<keyword evidence="1" id="KW-0812">Transmembrane</keyword>
<evidence type="ECO:0000313" key="3">
    <source>
        <dbReference type="Proteomes" id="UP000612362"/>
    </source>
</evidence>
<feature type="transmembrane region" description="Helical" evidence="1">
    <location>
        <begin position="170"/>
        <end position="192"/>
    </location>
</feature>
<comment type="caution">
    <text evidence="2">The sequence shown here is derived from an EMBL/GenBank/DDBJ whole genome shotgun (WGS) entry which is preliminary data.</text>
</comment>
<keyword evidence="1" id="KW-1133">Transmembrane helix</keyword>
<feature type="transmembrane region" description="Helical" evidence="1">
    <location>
        <begin position="28"/>
        <end position="47"/>
    </location>
</feature>
<feature type="transmembrane region" description="Helical" evidence="1">
    <location>
        <begin position="310"/>
        <end position="330"/>
    </location>
</feature>
<sequence>MRRLLPALGLLCLSPLVAEYLLGDVPITSIALLLAMIPLYGCGALLIREVVRRAGYGWPSILAFGLAYGMIEEGFTTFTLFDPNWAGFHVLTYGYIPSLGISLNWTIFVMGLHTFWSIGTPIALMEALAGKQQRTTPWLGKIGLAVVATVFALFVIGPVVYILLTHRFHASVPQVIGTSIAIIIIVGIGILLGQRNRAPHTQTAGHVPSPWLVMLVALVATSIFQLIYAADPYGLSPWLAGLHLPAWAAIVLYLLLLCGMAVPVGFWSRQSGWSDAHRFALAAGALLTYIWHSFPWPVLMPGVDLMNDLLSNAIFAAGAIALLIIAARWLKQEEQPVVATVPAPGGLLP</sequence>
<feature type="transmembrane region" description="Helical" evidence="1">
    <location>
        <begin position="212"/>
        <end position="230"/>
    </location>
</feature>
<dbReference type="AlphaFoldDB" id="A0A8J3MV02"/>
<keyword evidence="1" id="KW-0472">Membrane</keyword>
<reference evidence="2" key="1">
    <citation type="submission" date="2020-10" db="EMBL/GenBank/DDBJ databases">
        <title>Taxonomic study of unclassified bacteria belonging to the class Ktedonobacteria.</title>
        <authorList>
            <person name="Yabe S."/>
            <person name="Wang C.M."/>
            <person name="Zheng Y."/>
            <person name="Sakai Y."/>
            <person name="Cavaletti L."/>
            <person name="Monciardini P."/>
            <person name="Donadio S."/>
        </authorList>
    </citation>
    <scope>NUCLEOTIDE SEQUENCE</scope>
    <source>
        <strain evidence="2">SOSP1-1</strain>
    </source>
</reference>
<keyword evidence="3" id="KW-1185">Reference proteome</keyword>
<dbReference type="RefSeq" id="WP_220196745.1">
    <property type="nucleotide sequence ID" value="NZ_BNJF01000003.1"/>
</dbReference>
<name>A0A8J3MV02_9CHLR</name>
<evidence type="ECO:0000313" key="2">
    <source>
        <dbReference type="EMBL" id="GHO47456.1"/>
    </source>
</evidence>
<evidence type="ECO:0000256" key="1">
    <source>
        <dbReference type="SAM" id="Phobius"/>
    </source>
</evidence>
<feature type="transmembrane region" description="Helical" evidence="1">
    <location>
        <begin position="142"/>
        <end position="164"/>
    </location>
</feature>
<dbReference type="EMBL" id="BNJF01000003">
    <property type="protein sequence ID" value="GHO47456.1"/>
    <property type="molecule type" value="Genomic_DNA"/>
</dbReference>
<gene>
    <name evidence="2" type="ORF">KSX_56190</name>
</gene>
<organism evidence="2 3">
    <name type="scientific">Ktedonospora formicarum</name>
    <dbReference type="NCBI Taxonomy" id="2778364"/>
    <lineage>
        <taxon>Bacteria</taxon>
        <taxon>Bacillati</taxon>
        <taxon>Chloroflexota</taxon>
        <taxon>Ktedonobacteria</taxon>
        <taxon>Ktedonobacterales</taxon>
        <taxon>Ktedonobacteraceae</taxon>
        <taxon>Ktedonospora</taxon>
    </lineage>
</organism>
<feature type="transmembrane region" description="Helical" evidence="1">
    <location>
        <begin position="242"/>
        <end position="267"/>
    </location>
</feature>
<dbReference type="Proteomes" id="UP000612362">
    <property type="component" value="Unassembled WGS sequence"/>
</dbReference>
<feature type="transmembrane region" description="Helical" evidence="1">
    <location>
        <begin position="54"/>
        <end position="71"/>
    </location>
</feature>